<dbReference type="Proteomes" id="UP001304683">
    <property type="component" value="Chromosome"/>
</dbReference>
<evidence type="ECO:0000313" key="2">
    <source>
        <dbReference type="Proteomes" id="UP001304683"/>
    </source>
</evidence>
<sequence length="158" mass="17999">MSLKERLEQDMKEALKAREAGRTRLSVIRMVRAAIKNEEIERGHPLSDDEVVQVLARERRQRQEALEEYRRAGREDLVQQMEAEIEVLASYLPEPLSEAELTRLAEEVIAEVGARGPQDMGKVMGRLMPRIRGRAEGSEASRIVRDLLARQAQQGSPR</sequence>
<dbReference type="PANTHER" id="PTHR28055:SF1">
    <property type="entry name" value="ALTERED INHERITANCE OF MITOCHONDRIA PROTEIN 41, MITOCHONDRIAL"/>
    <property type="match status" value="1"/>
</dbReference>
<accession>A0ABZ0QQW8</accession>
<dbReference type="InterPro" id="IPR019004">
    <property type="entry name" value="YqeY/Aim41"/>
</dbReference>
<gene>
    <name evidence="1" type="ORF">Q5761_11255</name>
</gene>
<dbReference type="InterPro" id="IPR042184">
    <property type="entry name" value="YqeY/Aim41_N"/>
</dbReference>
<dbReference type="SUPFAM" id="SSF89095">
    <property type="entry name" value="GatB/YqeY motif"/>
    <property type="match status" value="1"/>
</dbReference>
<dbReference type="RefSeq" id="WP_135224437.1">
    <property type="nucleotide sequence ID" value="NZ_CP132508.1"/>
</dbReference>
<dbReference type="PANTHER" id="PTHR28055">
    <property type="entry name" value="ALTERED INHERITANCE OF MITOCHONDRIA PROTEIN 41, MITOCHONDRIAL"/>
    <property type="match status" value="1"/>
</dbReference>
<dbReference type="Gene3D" id="1.10.1510.10">
    <property type="entry name" value="Uncharacterised protein YqeY/AIM41 PF09424, N-terminal domain"/>
    <property type="match status" value="1"/>
</dbReference>
<dbReference type="Gene3D" id="1.10.10.410">
    <property type="match status" value="1"/>
</dbReference>
<dbReference type="InterPro" id="IPR003789">
    <property type="entry name" value="Asn/Gln_tRNA_amidoTrase-B-like"/>
</dbReference>
<dbReference type="EMBL" id="CP132508">
    <property type="protein sequence ID" value="WPD18922.1"/>
    <property type="molecule type" value="Genomic_DNA"/>
</dbReference>
<reference evidence="1 2" key="1">
    <citation type="submission" date="2023-08" db="EMBL/GenBank/DDBJ databases">
        <title>Genome sequence of Thermaerobacter compostii strain Ins1, a spore-forming filamentous bacterium isolated from a deep geothermal reservoir.</title>
        <authorList>
            <person name="Bregnard D."/>
            <person name="Gonzalez D."/>
            <person name="Junier P."/>
        </authorList>
    </citation>
    <scope>NUCLEOTIDE SEQUENCE [LARGE SCALE GENOMIC DNA]</scope>
    <source>
        <strain evidence="1 2">Ins1</strain>
    </source>
</reference>
<name>A0ABZ0QQW8_9FIRM</name>
<keyword evidence="2" id="KW-1185">Reference proteome</keyword>
<organism evidence="1 2">
    <name type="scientific">Thermaerobacter composti</name>
    <dbReference type="NCBI Taxonomy" id="554949"/>
    <lineage>
        <taxon>Bacteria</taxon>
        <taxon>Bacillati</taxon>
        <taxon>Bacillota</taxon>
        <taxon>Clostridia</taxon>
        <taxon>Eubacteriales</taxon>
        <taxon>Clostridiales Family XVII. Incertae Sedis</taxon>
        <taxon>Thermaerobacter</taxon>
    </lineage>
</organism>
<dbReference type="Pfam" id="PF09424">
    <property type="entry name" value="YqeY"/>
    <property type="match status" value="1"/>
</dbReference>
<proteinExistence type="predicted"/>
<protein>
    <submittedName>
        <fullName evidence="1">GatB/YqeY domain-containing protein</fullName>
    </submittedName>
</protein>
<evidence type="ECO:0000313" key="1">
    <source>
        <dbReference type="EMBL" id="WPD18922.1"/>
    </source>
</evidence>
<dbReference type="InterPro" id="IPR023168">
    <property type="entry name" value="GatB_Yqey_C_2"/>
</dbReference>